<dbReference type="Proteomes" id="UP000290567">
    <property type="component" value="Unassembled WGS sequence"/>
</dbReference>
<protein>
    <submittedName>
        <fullName evidence="1">Uncharacterized protein</fullName>
    </submittedName>
</protein>
<evidence type="ECO:0000313" key="2">
    <source>
        <dbReference type="Proteomes" id="UP000290567"/>
    </source>
</evidence>
<reference evidence="2" key="1">
    <citation type="submission" date="2019-02" db="EMBL/GenBank/DDBJ databases">
        <title>Draft genome sequence of Enterococcus sp. Gos25-1.</title>
        <authorList>
            <person name="Tanaka N."/>
            <person name="Shiwa Y."/>
            <person name="Fujita N."/>
        </authorList>
    </citation>
    <scope>NUCLEOTIDE SEQUENCE [LARGE SCALE GENOMIC DNA]</scope>
    <source>
        <strain evidence="2">Gos25-1</strain>
    </source>
</reference>
<evidence type="ECO:0000313" key="1">
    <source>
        <dbReference type="EMBL" id="GCF94230.1"/>
    </source>
</evidence>
<organism evidence="1 2">
    <name type="scientific">Enterococcus florum</name>
    <dbReference type="NCBI Taxonomy" id="2480627"/>
    <lineage>
        <taxon>Bacteria</taxon>
        <taxon>Bacillati</taxon>
        <taxon>Bacillota</taxon>
        <taxon>Bacilli</taxon>
        <taxon>Lactobacillales</taxon>
        <taxon>Enterococcaceae</taxon>
        <taxon>Enterococcus</taxon>
    </lineage>
</organism>
<name>A0A4P5P8P4_9ENTE</name>
<gene>
    <name evidence="1" type="ORF">NRIC_21210</name>
</gene>
<keyword evidence="2" id="KW-1185">Reference proteome</keyword>
<proteinExistence type="predicted"/>
<dbReference type="AlphaFoldDB" id="A0A4P5P8P4"/>
<dbReference type="EMBL" id="BJCC01000015">
    <property type="protein sequence ID" value="GCF94230.1"/>
    <property type="molecule type" value="Genomic_DNA"/>
</dbReference>
<sequence length="69" mass="8257">MHWRFIGSKQVFQKDYSRGFKMTKEDFGMALHENELALAKDSRTIFKAEYEQSLQKILSLHQHCTRHTQ</sequence>
<accession>A0A4P5P8P4</accession>
<comment type="caution">
    <text evidence="1">The sequence shown here is derived from an EMBL/GenBank/DDBJ whole genome shotgun (WGS) entry which is preliminary data.</text>
</comment>